<evidence type="ECO:0000256" key="2">
    <source>
        <dbReference type="ARBA" id="ARBA00023136"/>
    </source>
</evidence>
<evidence type="ECO:0000313" key="6">
    <source>
        <dbReference type="EMBL" id="OHA66427.1"/>
    </source>
</evidence>
<comment type="subcellular location">
    <subcellularLocation>
        <location evidence="1">Membrane</location>
    </subcellularLocation>
</comment>
<organism evidence="6 7">
    <name type="scientific">Candidatus Wildermuthbacteria bacterium RIFCSPHIGHO2_02_FULL_45_25</name>
    <dbReference type="NCBI Taxonomy" id="1802450"/>
    <lineage>
        <taxon>Bacteria</taxon>
        <taxon>Candidatus Wildermuthiibacteriota</taxon>
    </lineage>
</organism>
<gene>
    <name evidence="6" type="ORF">A3C04_01210</name>
</gene>
<dbReference type="InterPro" id="IPR036138">
    <property type="entry name" value="PBP_dimer_sf"/>
</dbReference>
<keyword evidence="3" id="KW-0812">Transmembrane</keyword>
<dbReference type="Gene3D" id="3.40.710.10">
    <property type="entry name" value="DD-peptidase/beta-lactamase superfamily"/>
    <property type="match status" value="1"/>
</dbReference>
<reference evidence="6 7" key="1">
    <citation type="journal article" date="2016" name="Nat. Commun.">
        <title>Thousands of microbial genomes shed light on interconnected biogeochemical processes in an aquifer system.</title>
        <authorList>
            <person name="Anantharaman K."/>
            <person name="Brown C.T."/>
            <person name="Hug L.A."/>
            <person name="Sharon I."/>
            <person name="Castelle C.J."/>
            <person name="Probst A.J."/>
            <person name="Thomas B.C."/>
            <person name="Singh A."/>
            <person name="Wilkins M.J."/>
            <person name="Karaoz U."/>
            <person name="Brodie E.L."/>
            <person name="Williams K.H."/>
            <person name="Hubbard S.S."/>
            <person name="Banfield J.F."/>
        </authorList>
    </citation>
    <scope>NUCLEOTIDE SEQUENCE [LARGE SCALE GENOMIC DNA]</scope>
</reference>
<evidence type="ECO:0000256" key="3">
    <source>
        <dbReference type="SAM" id="Phobius"/>
    </source>
</evidence>
<protein>
    <recommendedName>
        <fullName evidence="8">Penicillin-binding protein transpeptidase domain-containing protein</fullName>
    </recommendedName>
</protein>
<dbReference type="PANTHER" id="PTHR30627:SF1">
    <property type="entry name" value="PEPTIDOGLYCAN D,D-TRANSPEPTIDASE FTSI"/>
    <property type="match status" value="1"/>
</dbReference>
<evidence type="ECO:0000313" key="7">
    <source>
        <dbReference type="Proteomes" id="UP000178092"/>
    </source>
</evidence>
<dbReference type="InterPro" id="IPR050515">
    <property type="entry name" value="Beta-lactam/transpept"/>
</dbReference>
<dbReference type="EMBL" id="MHTV01000033">
    <property type="protein sequence ID" value="OHA66427.1"/>
    <property type="molecule type" value="Genomic_DNA"/>
</dbReference>
<dbReference type="Gene3D" id="3.90.1310.10">
    <property type="entry name" value="Penicillin-binding protein 2a (Domain 2)"/>
    <property type="match status" value="1"/>
</dbReference>
<dbReference type="InterPro" id="IPR005311">
    <property type="entry name" value="PBP_dimer"/>
</dbReference>
<dbReference type="SUPFAM" id="SSF56601">
    <property type="entry name" value="beta-lactamase/transpeptidase-like"/>
    <property type="match status" value="1"/>
</dbReference>
<dbReference type="Pfam" id="PF03717">
    <property type="entry name" value="PBP_dimer"/>
    <property type="match status" value="1"/>
</dbReference>
<name>A0A1G2R152_9BACT</name>
<evidence type="ECO:0008006" key="8">
    <source>
        <dbReference type="Google" id="ProtNLM"/>
    </source>
</evidence>
<dbReference type="GO" id="GO:0071555">
    <property type="term" value="P:cell wall organization"/>
    <property type="evidence" value="ECO:0007669"/>
    <property type="project" value="TreeGrafter"/>
</dbReference>
<dbReference type="Pfam" id="PF00905">
    <property type="entry name" value="Transpeptidase"/>
    <property type="match status" value="1"/>
</dbReference>
<dbReference type="AlphaFoldDB" id="A0A1G2R152"/>
<dbReference type="Gene3D" id="3.30.450.330">
    <property type="match status" value="1"/>
</dbReference>
<feature type="domain" description="Penicillin-binding protein dimerisation" evidence="5">
    <location>
        <begin position="56"/>
        <end position="207"/>
    </location>
</feature>
<dbReference type="InterPro" id="IPR001460">
    <property type="entry name" value="PCN-bd_Tpept"/>
</dbReference>
<feature type="transmembrane region" description="Helical" evidence="3">
    <location>
        <begin position="12"/>
        <end position="31"/>
    </location>
</feature>
<sequence>MARAIQTNWRLSIILAGIFLFGAIIGGRLVFVQIFQYGFYKALAQGQQTLQTFSQGDRGRIFAQDKAGNRYVLAMNQQRAFAFLSPAEMNLTEAEKEKFAEELASILMLEKAFVKGQLEKDGSLYELLKRDLALGEQQSLETLGYKGLYVGAETVRAYPQEMMAAHVVGFTNTDGIGQYGVEGYFDEELRGIEGIKMQAKNPAGYLLSVFRDTAQDGSDVALTLDYNIQAEAEKLLKRGQEQLRIEGGSIVVMEPASGKILAMASVPNFDLNNYGSVDDLKVFQNPVIQTVFEPGSIFKPITMAAALDEGVVTPETSYEDTGIVEIGGRTVYNYDRHVWGRRTMTEVLQYSINTGAVFAERELGHRRFLQYLEKFGFFEPTFISMAGEVASANAEFQKGYEINFATAAFGQGIEMTQLQMMRAFSALANNGILPQPFIVEGKREERQSGNVQVVSSKAASEVTAMLVNVVQNGYGKSAGISGYWIAGKTGTAQVPWSALGINQSGYSDKTIQSFIGYAPAYSPRFLILVKLDNPAAQTAEYSAAPIFRDMAKYIIEYYQIPPDYEVE</sequence>
<dbReference type="InterPro" id="IPR012338">
    <property type="entry name" value="Beta-lactam/transpept-like"/>
</dbReference>
<dbReference type="Proteomes" id="UP000178092">
    <property type="component" value="Unassembled WGS sequence"/>
</dbReference>
<evidence type="ECO:0000256" key="1">
    <source>
        <dbReference type="ARBA" id="ARBA00004370"/>
    </source>
</evidence>
<accession>A0A1G2R152</accession>
<proteinExistence type="predicted"/>
<evidence type="ECO:0000259" key="4">
    <source>
        <dbReference type="Pfam" id="PF00905"/>
    </source>
</evidence>
<dbReference type="PANTHER" id="PTHR30627">
    <property type="entry name" value="PEPTIDOGLYCAN D,D-TRANSPEPTIDASE"/>
    <property type="match status" value="1"/>
</dbReference>
<dbReference type="GO" id="GO:0005886">
    <property type="term" value="C:plasma membrane"/>
    <property type="evidence" value="ECO:0007669"/>
    <property type="project" value="TreeGrafter"/>
</dbReference>
<keyword evidence="3" id="KW-1133">Transmembrane helix</keyword>
<dbReference type="SUPFAM" id="SSF56519">
    <property type="entry name" value="Penicillin binding protein dimerisation domain"/>
    <property type="match status" value="1"/>
</dbReference>
<comment type="caution">
    <text evidence="6">The sequence shown here is derived from an EMBL/GenBank/DDBJ whole genome shotgun (WGS) entry which is preliminary data.</text>
</comment>
<dbReference type="GO" id="GO:0008658">
    <property type="term" value="F:penicillin binding"/>
    <property type="evidence" value="ECO:0007669"/>
    <property type="project" value="InterPro"/>
</dbReference>
<feature type="domain" description="Penicillin-binding protein transpeptidase" evidence="4">
    <location>
        <begin position="248"/>
        <end position="550"/>
    </location>
</feature>
<evidence type="ECO:0000259" key="5">
    <source>
        <dbReference type="Pfam" id="PF03717"/>
    </source>
</evidence>
<keyword evidence="2 3" id="KW-0472">Membrane</keyword>